<accession>A0A2V1GUV2</accession>
<comment type="similarity">
    <text evidence="1 16 17">Belongs to the ATPase B chain family.</text>
</comment>
<evidence type="ECO:0000256" key="6">
    <source>
        <dbReference type="ARBA" id="ARBA00022692"/>
    </source>
</evidence>
<dbReference type="EMBL" id="QDDL01000005">
    <property type="protein sequence ID" value="PVZ68121.1"/>
    <property type="molecule type" value="Genomic_DNA"/>
</dbReference>
<dbReference type="NCBIfam" id="TIGR01144">
    <property type="entry name" value="ATP_synt_b"/>
    <property type="match status" value="1"/>
</dbReference>
<evidence type="ECO:0000256" key="15">
    <source>
        <dbReference type="ARBA" id="ARBA00037847"/>
    </source>
</evidence>
<evidence type="ECO:0000256" key="7">
    <source>
        <dbReference type="ARBA" id="ARBA00022781"/>
    </source>
</evidence>
<comment type="caution">
    <text evidence="19">The sequence shown here is derived from an EMBL/GenBank/DDBJ whole genome shotgun (WGS) entry which is preliminary data.</text>
</comment>
<evidence type="ECO:0000256" key="11">
    <source>
        <dbReference type="ARBA" id="ARBA00023310"/>
    </source>
</evidence>
<keyword evidence="3 16" id="KW-1003">Cell membrane</keyword>
<keyword evidence="19" id="KW-0378">Hydrolase</keyword>
<dbReference type="Gene3D" id="1.20.5.620">
    <property type="entry name" value="F1F0 ATP synthase subunit B, membrane domain"/>
    <property type="match status" value="1"/>
</dbReference>
<dbReference type="Proteomes" id="UP000244906">
    <property type="component" value="Unassembled WGS sequence"/>
</dbReference>
<dbReference type="CDD" id="cd06503">
    <property type="entry name" value="ATP-synt_Fo_b"/>
    <property type="match status" value="1"/>
</dbReference>
<dbReference type="FunFam" id="1.20.5.620:FF:000001">
    <property type="entry name" value="ATP synthase subunit b"/>
    <property type="match status" value="1"/>
</dbReference>
<organism evidence="19 20">
    <name type="scientific">Pelagibaculum spongiae</name>
    <dbReference type="NCBI Taxonomy" id="2080658"/>
    <lineage>
        <taxon>Bacteria</taxon>
        <taxon>Pseudomonadati</taxon>
        <taxon>Pseudomonadota</taxon>
        <taxon>Gammaproteobacteria</taxon>
        <taxon>Oceanospirillales</taxon>
        <taxon>Pelagibaculum</taxon>
    </lineage>
</organism>
<name>A0A2V1GUV2_9GAMM</name>
<dbReference type="PANTHER" id="PTHR33445:SF1">
    <property type="entry name" value="ATP SYNTHASE SUBUNIT B"/>
    <property type="match status" value="1"/>
</dbReference>
<dbReference type="HAMAP" id="MF_01398">
    <property type="entry name" value="ATP_synth_b_bprime"/>
    <property type="match status" value="1"/>
</dbReference>
<dbReference type="GO" id="GO:0046961">
    <property type="term" value="F:proton-transporting ATPase activity, rotational mechanism"/>
    <property type="evidence" value="ECO:0007669"/>
    <property type="project" value="TreeGrafter"/>
</dbReference>
<dbReference type="GO" id="GO:0045259">
    <property type="term" value="C:proton-transporting ATP synthase complex"/>
    <property type="evidence" value="ECO:0007669"/>
    <property type="project" value="UniProtKB-KW"/>
</dbReference>
<evidence type="ECO:0000256" key="5">
    <source>
        <dbReference type="ARBA" id="ARBA00022547"/>
    </source>
</evidence>
<evidence type="ECO:0000313" key="20">
    <source>
        <dbReference type="Proteomes" id="UP000244906"/>
    </source>
</evidence>
<reference evidence="19 20" key="1">
    <citation type="submission" date="2018-04" db="EMBL/GenBank/DDBJ databases">
        <title>Thalassorhabdus spongiae gen. nov., sp. nov., isolated from a marine sponge in South-West Iceland.</title>
        <authorList>
            <person name="Knobloch S."/>
            <person name="Daussin A."/>
            <person name="Johannsson R."/>
            <person name="Marteinsson V.T."/>
        </authorList>
    </citation>
    <scope>NUCLEOTIDE SEQUENCE [LARGE SCALE GENOMIC DNA]</scope>
    <source>
        <strain evidence="19 20">Hp12</strain>
    </source>
</reference>
<keyword evidence="6 16" id="KW-0812">Transmembrane</keyword>
<proteinExistence type="inferred from homology"/>
<evidence type="ECO:0000256" key="4">
    <source>
        <dbReference type="ARBA" id="ARBA00022519"/>
    </source>
</evidence>
<evidence type="ECO:0000313" key="19">
    <source>
        <dbReference type="EMBL" id="PVZ68121.1"/>
    </source>
</evidence>
<sequence>MNINATLLGEMITFALFVWFTMKYVWPPVITALRERQQKIADGLAAAERGAQELEAAKADVDQAIAEAKQQAAVVLDSANKRANQIVEEAKDAAREEGERLITAAKAEIDQQVNQAREALRSQVAALAVSGAEQILKSSIDEKAHSELLNKLVAEL</sequence>
<dbReference type="OrthoDB" id="9788020at2"/>
<keyword evidence="9 16" id="KW-0406">Ion transport</keyword>
<evidence type="ECO:0000256" key="3">
    <source>
        <dbReference type="ARBA" id="ARBA00022475"/>
    </source>
</evidence>
<dbReference type="InterPro" id="IPR002146">
    <property type="entry name" value="ATP_synth_b/b'su_bac/chlpt"/>
</dbReference>
<evidence type="ECO:0000256" key="16">
    <source>
        <dbReference type="HAMAP-Rule" id="MF_01398"/>
    </source>
</evidence>
<keyword evidence="7 16" id="KW-0375">Hydrogen ion transport</keyword>
<dbReference type="NCBIfam" id="NF004411">
    <property type="entry name" value="PRK05759.1-2"/>
    <property type="match status" value="1"/>
</dbReference>
<comment type="subunit">
    <text evidence="14">F-type ATPases have 2 components, F(1) - the catalytic core - and F(0) - the membrane proton channel. F(1) has five subunits: alpha(3), beta(3), gamma(1), delta(1), epsilon(1). F(0) has four main subunits: a(1), b(2) and c(10-14). The alpha and beta chains form an alternating ring which encloses part of the gamma chain. F(1) is attached to F(0) by a central stalk formed by the gamma and epsilon chains, while a peripheral stalk is formed by the delta and b chains.</text>
</comment>
<dbReference type="Pfam" id="PF00430">
    <property type="entry name" value="ATP-synt_B"/>
    <property type="match status" value="1"/>
</dbReference>
<keyword evidence="8 16" id="KW-1133">Transmembrane helix</keyword>
<evidence type="ECO:0000256" key="9">
    <source>
        <dbReference type="ARBA" id="ARBA00023065"/>
    </source>
</evidence>
<protein>
    <recommendedName>
        <fullName evidence="16">ATP synthase subunit b</fullName>
    </recommendedName>
    <alternativeName>
        <fullName evidence="16">ATP synthase F(0) sector subunit b</fullName>
    </alternativeName>
    <alternativeName>
        <fullName evidence="16">ATPase subunit I</fullName>
    </alternativeName>
    <alternativeName>
        <fullName evidence="16">F-type ATPase subunit b</fullName>
        <shortName evidence="16">F-ATPase subunit b</shortName>
    </alternativeName>
</protein>
<keyword evidence="20" id="KW-1185">Reference proteome</keyword>
<keyword evidence="2 16" id="KW-0813">Transport</keyword>
<keyword evidence="4" id="KW-0997">Cell inner membrane</keyword>
<dbReference type="AlphaFoldDB" id="A0A2V1GUV2"/>
<keyword evidence="18" id="KW-0175">Coiled coil</keyword>
<evidence type="ECO:0000256" key="17">
    <source>
        <dbReference type="RuleBase" id="RU003848"/>
    </source>
</evidence>
<dbReference type="InterPro" id="IPR028987">
    <property type="entry name" value="ATP_synth_B-like_membr_sf"/>
</dbReference>
<dbReference type="InterPro" id="IPR005864">
    <property type="entry name" value="ATP_synth_F0_bsu_bac"/>
</dbReference>
<keyword evidence="10 16" id="KW-0472">Membrane</keyword>
<dbReference type="GO" id="GO:0012505">
    <property type="term" value="C:endomembrane system"/>
    <property type="evidence" value="ECO:0007669"/>
    <property type="project" value="UniProtKB-SubCell"/>
</dbReference>
<comment type="subunit">
    <text evidence="16">F-type ATPases have 2 components, F(1) - the catalytic core - and F(0) - the membrane proton channel. F(1) has five subunits: alpha(3), beta(3), gamma(1), delta(1), epsilon(1). F(0) has three main subunits: a(1), b(2) and c(10-14). The alpha and beta chains form an alternating ring which encloses part of the gamma chain. F(1) is attached to F(0) by a central stalk formed by the gamma and epsilon chains, while a peripheral stalk is formed by the delta and b chains.</text>
</comment>
<dbReference type="RefSeq" id="WP_116687450.1">
    <property type="nucleotide sequence ID" value="NZ_CAWNYD010000005.1"/>
</dbReference>
<dbReference type="PANTHER" id="PTHR33445">
    <property type="entry name" value="ATP SYNTHASE SUBUNIT B', CHLOROPLASTIC"/>
    <property type="match status" value="1"/>
</dbReference>
<evidence type="ECO:0000256" key="8">
    <source>
        <dbReference type="ARBA" id="ARBA00022989"/>
    </source>
</evidence>
<evidence type="ECO:0000256" key="1">
    <source>
        <dbReference type="ARBA" id="ARBA00005513"/>
    </source>
</evidence>
<evidence type="ECO:0000256" key="18">
    <source>
        <dbReference type="SAM" id="Coils"/>
    </source>
</evidence>
<evidence type="ECO:0000256" key="12">
    <source>
        <dbReference type="ARBA" id="ARBA00025198"/>
    </source>
</evidence>
<comment type="function">
    <text evidence="12 16">F(1)F(0) ATP synthase produces ATP from ADP in the presence of a proton or sodium gradient. F-type ATPases consist of two structural domains, F(1) containing the extramembraneous catalytic core and F(0) containing the membrane proton channel, linked together by a central stalk and a peripheral stalk. During catalysis, ATP synthesis in the catalytic domain of F(1) is coupled via a rotary mechanism of the central stalk subunits to proton translocation.</text>
</comment>
<evidence type="ECO:0000256" key="14">
    <source>
        <dbReference type="ARBA" id="ARBA00026054"/>
    </source>
</evidence>
<keyword evidence="5 16" id="KW-0138">CF(0)</keyword>
<comment type="subcellular location">
    <subcellularLocation>
        <location evidence="16">Cell membrane</location>
        <topology evidence="16">Single-pass membrane protein</topology>
    </subcellularLocation>
    <subcellularLocation>
        <location evidence="15">Endomembrane system</location>
        <topology evidence="15">Single-pass membrane protein</topology>
    </subcellularLocation>
</comment>
<evidence type="ECO:0000256" key="2">
    <source>
        <dbReference type="ARBA" id="ARBA00022448"/>
    </source>
</evidence>
<evidence type="ECO:0000256" key="10">
    <source>
        <dbReference type="ARBA" id="ARBA00023136"/>
    </source>
</evidence>
<feature type="coiled-coil region" evidence="18">
    <location>
        <begin position="44"/>
        <end position="122"/>
    </location>
</feature>
<dbReference type="GO" id="GO:0046933">
    <property type="term" value="F:proton-transporting ATP synthase activity, rotational mechanism"/>
    <property type="evidence" value="ECO:0007669"/>
    <property type="project" value="UniProtKB-UniRule"/>
</dbReference>
<dbReference type="GO" id="GO:0016787">
    <property type="term" value="F:hydrolase activity"/>
    <property type="evidence" value="ECO:0007669"/>
    <property type="project" value="UniProtKB-KW"/>
</dbReference>
<dbReference type="GO" id="GO:0005886">
    <property type="term" value="C:plasma membrane"/>
    <property type="evidence" value="ECO:0007669"/>
    <property type="project" value="UniProtKB-SubCell"/>
</dbReference>
<keyword evidence="11 16" id="KW-0066">ATP synthesis</keyword>
<dbReference type="SUPFAM" id="SSF81573">
    <property type="entry name" value="F1F0 ATP synthase subunit B, membrane domain"/>
    <property type="match status" value="1"/>
</dbReference>
<gene>
    <name evidence="16" type="primary">atpF</name>
    <name evidence="19" type="ORF">DC094_12505</name>
</gene>
<comment type="function">
    <text evidence="13">Component of the F(0) channel, it forms part of the peripheral stalk, linking F(1) to F(0). The b'-subunit is a diverged and duplicated form of b found in plants and photosynthetic bacteria.</text>
</comment>
<evidence type="ECO:0000256" key="13">
    <source>
        <dbReference type="ARBA" id="ARBA00025614"/>
    </source>
</evidence>
<dbReference type="InterPro" id="IPR050059">
    <property type="entry name" value="ATP_synthase_B_chain"/>
</dbReference>
<feature type="transmembrane region" description="Helical" evidence="16">
    <location>
        <begin position="6"/>
        <end position="26"/>
    </location>
</feature>